<dbReference type="PANTHER" id="PTHR48435">
    <property type="entry name" value="POLYPROTEIN"/>
    <property type="match status" value="1"/>
</dbReference>
<feature type="region of interest" description="Disordered" evidence="1">
    <location>
        <begin position="105"/>
        <end position="134"/>
    </location>
</feature>
<evidence type="ECO:0000256" key="1">
    <source>
        <dbReference type="SAM" id="MobiDB-lite"/>
    </source>
</evidence>
<accession>A0A218WVY3</accession>
<evidence type="ECO:0000313" key="2">
    <source>
        <dbReference type="EMBL" id="OWM76965.1"/>
    </source>
</evidence>
<dbReference type="AlphaFoldDB" id="A0A218WVY3"/>
<comment type="caution">
    <text evidence="2">The sequence shown here is derived from an EMBL/GenBank/DDBJ whole genome shotgun (WGS) entry which is preliminary data.</text>
</comment>
<dbReference type="PANTHER" id="PTHR48435:SF1">
    <property type="entry name" value="POLYPROTEIN"/>
    <property type="match status" value="1"/>
</dbReference>
<gene>
    <name evidence="2" type="ORF">CDL15_Pgr011690</name>
</gene>
<feature type="region of interest" description="Disordered" evidence="1">
    <location>
        <begin position="158"/>
        <end position="187"/>
    </location>
</feature>
<feature type="compositionally biased region" description="Basic and acidic residues" evidence="1">
    <location>
        <begin position="401"/>
        <end position="413"/>
    </location>
</feature>
<sequence>MGCQCISSANLEENTVIGMSVTVATLMFATGKNEKALLVLRKPRKKQIPGQTQIRVQMLVYRLFYRRKRCYPATNPSLNGERARQAIEAAQRRQEKKKEVYEIPPGLVPSATKCPNEEKEKKNGSDEEENPQGAFMVFPKENPLSSFLKKQCEESQMVVKEETSDSVSEEESEASPEESKDSWETEDSYPPEFLAYLTTRALTVHDNHEVMSDFVSRFAWTLRNRWTGLIEQEQVQFIVSSPTEAVHILHAYFVRHPGDLKELKRKEFFERKCCSYKRKHLDLHFKDMVRLFYELGVDISLKQVFLSSSPASLAGAAERLLQARGKRIIDSIGDIQQKIHVALEDACMKKQAIKEVLKETSQWRRPTNDLSCTSSAQERTKIVVAQTRRKSTIRSGKCRKQSSEDILERDGST</sequence>
<proteinExistence type="predicted"/>
<feature type="compositionally biased region" description="Basic residues" evidence="1">
    <location>
        <begin position="388"/>
        <end position="400"/>
    </location>
</feature>
<feature type="compositionally biased region" description="Basic and acidic residues" evidence="1">
    <location>
        <begin position="115"/>
        <end position="125"/>
    </location>
</feature>
<reference evidence="3" key="1">
    <citation type="journal article" date="2017" name="Plant J.">
        <title>The pomegranate (Punica granatum L.) genome and the genomics of punicalagin biosynthesis.</title>
        <authorList>
            <person name="Qin G."/>
            <person name="Xu C."/>
            <person name="Ming R."/>
            <person name="Tang H."/>
            <person name="Guyot R."/>
            <person name="Kramer E.M."/>
            <person name="Hu Y."/>
            <person name="Yi X."/>
            <person name="Qi Y."/>
            <person name="Xu X."/>
            <person name="Gao Z."/>
            <person name="Pan H."/>
            <person name="Jian J."/>
            <person name="Tian Y."/>
            <person name="Yue Z."/>
            <person name="Xu Y."/>
        </authorList>
    </citation>
    <scope>NUCLEOTIDE SEQUENCE [LARGE SCALE GENOMIC DNA]</scope>
    <source>
        <strain evidence="3">cv. Dabenzi</strain>
    </source>
</reference>
<dbReference type="Proteomes" id="UP000197138">
    <property type="component" value="Unassembled WGS sequence"/>
</dbReference>
<dbReference type="InterPro" id="IPR053098">
    <property type="entry name" value="Petuviruses_polyprotein"/>
</dbReference>
<name>A0A218WVY3_PUNGR</name>
<protein>
    <submittedName>
        <fullName evidence="2">Uncharacterized protein</fullName>
    </submittedName>
</protein>
<feature type="region of interest" description="Disordered" evidence="1">
    <location>
        <begin position="388"/>
        <end position="413"/>
    </location>
</feature>
<evidence type="ECO:0000313" key="3">
    <source>
        <dbReference type="Proteomes" id="UP000197138"/>
    </source>
</evidence>
<feature type="compositionally biased region" description="Acidic residues" evidence="1">
    <location>
        <begin position="167"/>
        <end position="176"/>
    </location>
</feature>
<dbReference type="EMBL" id="MTKT01002940">
    <property type="protein sequence ID" value="OWM76965.1"/>
    <property type="molecule type" value="Genomic_DNA"/>
</dbReference>
<organism evidence="2 3">
    <name type="scientific">Punica granatum</name>
    <name type="common">Pomegranate</name>
    <dbReference type="NCBI Taxonomy" id="22663"/>
    <lineage>
        <taxon>Eukaryota</taxon>
        <taxon>Viridiplantae</taxon>
        <taxon>Streptophyta</taxon>
        <taxon>Embryophyta</taxon>
        <taxon>Tracheophyta</taxon>
        <taxon>Spermatophyta</taxon>
        <taxon>Magnoliopsida</taxon>
        <taxon>eudicotyledons</taxon>
        <taxon>Gunneridae</taxon>
        <taxon>Pentapetalae</taxon>
        <taxon>rosids</taxon>
        <taxon>malvids</taxon>
        <taxon>Myrtales</taxon>
        <taxon>Lythraceae</taxon>
        <taxon>Punica</taxon>
    </lineage>
</organism>